<reference evidence="1" key="2">
    <citation type="submission" date="2022-01" db="EMBL/GenBank/DDBJ databases">
        <authorList>
            <person name="Yamashiro T."/>
            <person name="Shiraishi A."/>
            <person name="Satake H."/>
            <person name="Nakayama K."/>
        </authorList>
    </citation>
    <scope>NUCLEOTIDE SEQUENCE</scope>
</reference>
<accession>A0ABQ5G5W5</accession>
<dbReference type="EMBL" id="BQNB010018091">
    <property type="protein sequence ID" value="GJT70593.1"/>
    <property type="molecule type" value="Genomic_DNA"/>
</dbReference>
<name>A0ABQ5G5W5_9ASTR</name>
<reference evidence="1" key="1">
    <citation type="journal article" date="2022" name="Int. J. Mol. Sci.">
        <title>Draft Genome of Tanacetum Coccineum: Genomic Comparison of Closely Related Tanacetum-Family Plants.</title>
        <authorList>
            <person name="Yamashiro T."/>
            <person name="Shiraishi A."/>
            <person name="Nakayama K."/>
            <person name="Satake H."/>
        </authorList>
    </citation>
    <scope>NUCLEOTIDE SEQUENCE</scope>
</reference>
<keyword evidence="2" id="KW-1185">Reference proteome</keyword>
<comment type="caution">
    <text evidence="1">The sequence shown here is derived from an EMBL/GenBank/DDBJ whole genome shotgun (WGS) entry which is preliminary data.</text>
</comment>
<proteinExistence type="predicted"/>
<gene>
    <name evidence="1" type="ORF">Tco_1029879</name>
</gene>
<sequence length="110" mass="12416">MNSTPMRYTRHKRMINGDVGVKNGIFIPDGEKIRRINAIREKSKKDPYNISEERRFSSPTARIPVLTTLSSFLDENGSKVSGRKRNYKVGSEGITRNSEIRIQMKGGMGG</sequence>
<evidence type="ECO:0000313" key="2">
    <source>
        <dbReference type="Proteomes" id="UP001151760"/>
    </source>
</evidence>
<dbReference type="Proteomes" id="UP001151760">
    <property type="component" value="Unassembled WGS sequence"/>
</dbReference>
<protein>
    <submittedName>
        <fullName evidence="1">Uncharacterized protein</fullName>
    </submittedName>
</protein>
<organism evidence="1 2">
    <name type="scientific">Tanacetum coccineum</name>
    <dbReference type="NCBI Taxonomy" id="301880"/>
    <lineage>
        <taxon>Eukaryota</taxon>
        <taxon>Viridiplantae</taxon>
        <taxon>Streptophyta</taxon>
        <taxon>Embryophyta</taxon>
        <taxon>Tracheophyta</taxon>
        <taxon>Spermatophyta</taxon>
        <taxon>Magnoliopsida</taxon>
        <taxon>eudicotyledons</taxon>
        <taxon>Gunneridae</taxon>
        <taxon>Pentapetalae</taxon>
        <taxon>asterids</taxon>
        <taxon>campanulids</taxon>
        <taxon>Asterales</taxon>
        <taxon>Asteraceae</taxon>
        <taxon>Asteroideae</taxon>
        <taxon>Anthemideae</taxon>
        <taxon>Anthemidinae</taxon>
        <taxon>Tanacetum</taxon>
    </lineage>
</organism>
<evidence type="ECO:0000313" key="1">
    <source>
        <dbReference type="EMBL" id="GJT70593.1"/>
    </source>
</evidence>